<protein>
    <submittedName>
        <fullName evidence="2">Uncharacterized protein</fullName>
    </submittedName>
</protein>
<feature type="compositionally biased region" description="Basic residues" evidence="1">
    <location>
        <begin position="223"/>
        <end position="232"/>
    </location>
</feature>
<evidence type="ECO:0000256" key="1">
    <source>
        <dbReference type="SAM" id="MobiDB-lite"/>
    </source>
</evidence>
<sequence>MAGSCSPPALALLPSERPTDAHDPRRPRTPPRPDRGAGEPPRLHQALPGGCPRGGRRRRRAPRGRPVARRPRRRHRVDQGPVRRAGRGDHRRLVAPSPGRGRARGRADRRPPAPCRRGDRRKDQHVRVRLLGPRPQPALGQPRQCRRSEPGAGRLLVGGGRLGGARHLRHRDRHRYRRIDPHPGRAQRRRRLQAHRPAGAARRGVSALALARFDRPARPLGRGLRRHRRGGGRRGVSPAHGAPVARPADRRAPRPPVHRDRAGGGAGLRGRAVAPERGRRPGARHRLRRPSRPHGRGDGGGPDRRGRGRRDPRRLARRRGRRLRPAGACAHHPRPHRDGGGLYPDDAGPRRADRGRRRAPRAPRRAGPAGDRHHRAADRRGGRGRRRILAPQPADAAQHHGGEPVRPHRHLAAASGSDEAGRPDAARPPRPRPAASRDRRGGRGGLAVTRPGWGRSLRPAILPGPSLAGSSGITARRSGTRAPVPGCGPRCPKRAGQGTSCRA</sequence>
<name>A0A1Y0ZC29_9HYPH</name>
<reference evidence="2 3" key="1">
    <citation type="journal article" date="2015" name="Genome Announc.">
        <title>Complete Genome Sequence of Methylobacterium aquaticum Strain 22A, Isolated from Racomitrium japonicum Moss.</title>
        <authorList>
            <person name="Tani A."/>
            <person name="Ogura Y."/>
            <person name="Hayashi T."/>
            <person name="Kimbara K."/>
        </authorList>
    </citation>
    <scope>NUCLEOTIDE SEQUENCE [LARGE SCALE GENOMIC DNA]</scope>
    <source>
        <strain evidence="2 3">MA-22A</strain>
    </source>
</reference>
<feature type="region of interest" description="Disordered" evidence="1">
    <location>
        <begin position="219"/>
        <end position="503"/>
    </location>
</feature>
<feature type="region of interest" description="Disordered" evidence="1">
    <location>
        <begin position="1"/>
        <end position="207"/>
    </location>
</feature>
<dbReference type="Proteomes" id="UP000061432">
    <property type="component" value="Chromosome"/>
</dbReference>
<feature type="compositionally biased region" description="Basic residues" evidence="1">
    <location>
        <begin position="164"/>
        <end position="177"/>
    </location>
</feature>
<feature type="compositionally biased region" description="Basic and acidic residues" evidence="1">
    <location>
        <begin position="247"/>
        <end position="262"/>
    </location>
</feature>
<gene>
    <name evidence="2" type="ORF">Maq22A_c28080</name>
</gene>
<feature type="compositionally biased region" description="Basic residues" evidence="1">
    <location>
        <begin position="185"/>
        <end position="194"/>
    </location>
</feature>
<feature type="compositionally biased region" description="Basic and acidic residues" evidence="1">
    <location>
        <begin position="397"/>
        <end position="406"/>
    </location>
</feature>
<dbReference type="AlphaFoldDB" id="A0A1Y0ZC29"/>
<feature type="compositionally biased region" description="Basic residues" evidence="1">
    <location>
        <begin position="280"/>
        <end position="294"/>
    </location>
</feature>
<feature type="compositionally biased region" description="Basic residues" evidence="1">
    <location>
        <begin position="54"/>
        <end position="76"/>
    </location>
</feature>
<feature type="compositionally biased region" description="Basic residues" evidence="1">
    <location>
        <begin position="353"/>
        <end position="364"/>
    </location>
</feature>
<reference evidence="3" key="2">
    <citation type="submission" date="2015-01" db="EMBL/GenBank/DDBJ databases">
        <title>Complete genome sequence of Methylobacterium aquaticum strain 22A.</title>
        <authorList>
            <person name="Tani A."/>
            <person name="Ogura Y."/>
            <person name="Hayashi T."/>
        </authorList>
    </citation>
    <scope>NUCLEOTIDE SEQUENCE [LARGE SCALE GENOMIC DNA]</scope>
    <source>
        <strain evidence="3">MA-22A</strain>
    </source>
</reference>
<dbReference type="STRING" id="270351.Maq22A_c28080"/>
<feature type="compositionally biased region" description="Basic residues" evidence="1">
    <location>
        <begin position="306"/>
        <end position="324"/>
    </location>
</feature>
<feature type="compositionally biased region" description="Basic and acidic residues" evidence="1">
    <location>
        <begin position="295"/>
        <end position="305"/>
    </location>
</feature>
<feature type="compositionally biased region" description="Basic residues" evidence="1">
    <location>
        <begin position="372"/>
        <end position="388"/>
    </location>
</feature>
<dbReference type="EMBL" id="AP014704">
    <property type="protein sequence ID" value="BAR47122.1"/>
    <property type="molecule type" value="Genomic_DNA"/>
</dbReference>
<proteinExistence type="predicted"/>
<evidence type="ECO:0000313" key="3">
    <source>
        <dbReference type="Proteomes" id="UP000061432"/>
    </source>
</evidence>
<organism evidence="2 3">
    <name type="scientific">Methylobacterium aquaticum</name>
    <dbReference type="NCBI Taxonomy" id="270351"/>
    <lineage>
        <taxon>Bacteria</taxon>
        <taxon>Pseudomonadati</taxon>
        <taxon>Pseudomonadota</taxon>
        <taxon>Alphaproteobacteria</taxon>
        <taxon>Hyphomicrobiales</taxon>
        <taxon>Methylobacteriaceae</taxon>
        <taxon>Methylobacterium</taxon>
    </lineage>
</organism>
<feature type="compositionally biased region" description="Basic and acidic residues" evidence="1">
    <location>
        <begin position="17"/>
        <end position="37"/>
    </location>
</feature>
<accession>A0A1Y0ZC29</accession>
<dbReference type="KEGG" id="maqu:Maq22A_c28080"/>
<feature type="compositionally biased region" description="Basic and acidic residues" evidence="1">
    <location>
        <begin position="105"/>
        <end position="126"/>
    </location>
</feature>
<evidence type="ECO:0000313" key="2">
    <source>
        <dbReference type="EMBL" id="BAR47122.1"/>
    </source>
</evidence>